<gene>
    <name evidence="1" type="ORF">BN1232_06168</name>
</gene>
<dbReference type="EMBL" id="CTEE01000002">
    <property type="protein sequence ID" value="CQD24336.1"/>
    <property type="molecule type" value="Genomic_DNA"/>
</dbReference>
<evidence type="ECO:0000313" key="1">
    <source>
        <dbReference type="EMBL" id="CQD24336.1"/>
    </source>
</evidence>
<dbReference type="AlphaFoldDB" id="A0A0E4CRC5"/>
<sequence length="75" mass="7815">MPANAGLATELPVTLRKVDAGAADTTTLVVRAIDVQTYPPYKGHSVTVTLYQEGGSKVLETKSLPSSGKSARAEV</sequence>
<proteinExistence type="predicted"/>
<evidence type="ECO:0000313" key="2">
    <source>
        <dbReference type="Proteomes" id="UP000199251"/>
    </source>
</evidence>
<protein>
    <submittedName>
        <fullName evidence="1">Uncharacterized protein</fullName>
    </submittedName>
</protein>
<name>A0A0E4CRC5_MYCLN</name>
<dbReference type="STRING" id="141349.BN1232_06168"/>
<dbReference type="Proteomes" id="UP000199251">
    <property type="component" value="Unassembled WGS sequence"/>
</dbReference>
<organism evidence="1 2">
    <name type="scientific">Mycobacterium lentiflavum</name>
    <dbReference type="NCBI Taxonomy" id="141349"/>
    <lineage>
        <taxon>Bacteria</taxon>
        <taxon>Bacillati</taxon>
        <taxon>Actinomycetota</taxon>
        <taxon>Actinomycetes</taxon>
        <taxon>Mycobacteriales</taxon>
        <taxon>Mycobacteriaceae</taxon>
        <taxon>Mycobacterium</taxon>
        <taxon>Mycobacterium simiae complex</taxon>
    </lineage>
</organism>
<reference evidence="1 2" key="1">
    <citation type="submission" date="2015-03" db="EMBL/GenBank/DDBJ databases">
        <authorList>
            <person name="Urmite Genomes"/>
        </authorList>
    </citation>
    <scope>NUCLEOTIDE SEQUENCE [LARGE SCALE GENOMIC DNA]</scope>
    <source>
        <strain evidence="1 2">CSUR P1491</strain>
    </source>
</reference>
<accession>A0A0E4CRC5</accession>